<dbReference type="Gene3D" id="3.60.110.10">
    <property type="entry name" value="Carbon-nitrogen hydrolase"/>
    <property type="match status" value="1"/>
</dbReference>
<comment type="catalytic activity">
    <reaction evidence="7 8">
        <text>deamido-NAD(+) + L-glutamine + ATP + H2O = L-glutamate + AMP + diphosphate + NAD(+) + H(+)</text>
        <dbReference type="Rhea" id="RHEA:24384"/>
        <dbReference type="ChEBI" id="CHEBI:15377"/>
        <dbReference type="ChEBI" id="CHEBI:15378"/>
        <dbReference type="ChEBI" id="CHEBI:29985"/>
        <dbReference type="ChEBI" id="CHEBI:30616"/>
        <dbReference type="ChEBI" id="CHEBI:33019"/>
        <dbReference type="ChEBI" id="CHEBI:57540"/>
        <dbReference type="ChEBI" id="CHEBI:58359"/>
        <dbReference type="ChEBI" id="CHEBI:58437"/>
        <dbReference type="ChEBI" id="CHEBI:456215"/>
        <dbReference type="EC" id="6.3.5.1"/>
    </reaction>
</comment>
<dbReference type="PANTHER" id="PTHR23090:SF9">
    <property type="entry name" value="GLUTAMINE-DEPENDENT NAD(+) SYNTHETASE"/>
    <property type="match status" value="1"/>
</dbReference>
<dbReference type="Pfam" id="PF00795">
    <property type="entry name" value="CN_hydrolase"/>
    <property type="match status" value="1"/>
</dbReference>
<sequence length="556" mass="61472">MARQLRVVMAQLNLMVGDIEGNTSLVLKNAERAISEFAADLIVFPELTLTAYPPEDLLLRPSLKLRIDRAIDAILQADLPIHIVLGFPESIDGKLFNALTVLEGGNRLATYHKQCLPNYQVFDERRYFHAGDKPCVLQIAGIRLGFTICEDMWEQDPFKQAGDAGADLMININASPYHIHKLEQRQALLKQRSIEGGFPIIYVNLVGGQDELVFDGASMAMSASGECHYLAPNFEADLHLVNVDILNSDSQEFAAKRCEIPRQSLAAEQSSIASVYHALVLGVRDYVNKNKFVGTVLGLSGGIDSALTLAIAVDALGKDRVQAVMMPFEYTSKLSLDSAAEQAQSLAVEYQVIPIRHIYAAFIEALEHEFAGMPVDVSEQNIQARCRGVILMAISNKKQLMVLTTGNKSECAVGYSTLYGDMAGGFDVLKDVSKTLVYQLAAYRNTEYGSQGEAVIPQQVIDRPPSAELAPNQLDQDSLPPYDDLDRILELYIENDYSADAIVAEGYAEEVVKKVLRLVDLNEYKRRQSPVGVRLTPRGFGRDRRYPITNAWPLGE</sequence>
<evidence type="ECO:0000256" key="6">
    <source>
        <dbReference type="ARBA" id="ARBA00023027"/>
    </source>
</evidence>
<evidence type="ECO:0000259" key="10">
    <source>
        <dbReference type="PROSITE" id="PS50263"/>
    </source>
</evidence>
<keyword evidence="4 7" id="KW-0547">Nucleotide-binding</keyword>
<dbReference type="GO" id="GO:0004359">
    <property type="term" value="F:glutaminase activity"/>
    <property type="evidence" value="ECO:0007669"/>
    <property type="project" value="InterPro"/>
</dbReference>
<dbReference type="PIRSF" id="PIRSF006630">
    <property type="entry name" value="NADS_GAT"/>
    <property type="match status" value="1"/>
</dbReference>
<comment type="similarity">
    <text evidence="9">Belongs to the NAD synthetase family.</text>
</comment>
<evidence type="ECO:0000256" key="3">
    <source>
        <dbReference type="ARBA" id="ARBA00022598"/>
    </source>
</evidence>
<dbReference type="GO" id="GO:0008795">
    <property type="term" value="F:NAD+ synthase activity"/>
    <property type="evidence" value="ECO:0007669"/>
    <property type="project" value="UniProtKB-UniRule"/>
</dbReference>
<feature type="binding site" evidence="7">
    <location>
        <position position="405"/>
    </location>
    <ligand>
        <name>ATP</name>
        <dbReference type="ChEBI" id="CHEBI:30616"/>
    </ligand>
</feature>
<protein>
    <recommendedName>
        <fullName evidence="7 8">Glutamine-dependent NAD(+) synthetase</fullName>
        <ecNumber evidence="7 8">6.3.5.1</ecNumber>
    </recommendedName>
    <alternativeName>
        <fullName evidence="7 8">NAD(+) synthase [glutamine-hydrolyzing]</fullName>
    </alternativeName>
</protein>
<dbReference type="CDD" id="cd00553">
    <property type="entry name" value="NAD_synthase"/>
    <property type="match status" value="1"/>
</dbReference>
<keyword evidence="6 7" id="KW-0520">NAD</keyword>
<feature type="binding site" evidence="7">
    <location>
        <begin position="298"/>
        <end position="305"/>
    </location>
    <ligand>
        <name>ATP</name>
        <dbReference type="ChEBI" id="CHEBI:30616"/>
    </ligand>
</feature>
<feature type="binding site" evidence="7">
    <location>
        <position position="410"/>
    </location>
    <ligand>
        <name>deamido-NAD(+)</name>
        <dbReference type="ChEBI" id="CHEBI:58437"/>
        <note>ligand shared between two neighboring subunits</note>
    </ligand>
</feature>
<dbReference type="EMBL" id="GU568021">
    <property type="protein sequence ID" value="ADI23709.1"/>
    <property type="molecule type" value="Genomic_DNA"/>
</dbReference>
<accession>E7C8D5</accession>
<dbReference type="InterPro" id="IPR014729">
    <property type="entry name" value="Rossmann-like_a/b/a_fold"/>
</dbReference>
<organism evidence="11">
    <name type="scientific">uncultured Oceanospirillales bacterium HF4000_21D01</name>
    <dbReference type="NCBI Taxonomy" id="723624"/>
    <lineage>
        <taxon>Bacteria</taxon>
        <taxon>Pseudomonadati</taxon>
        <taxon>Pseudomonadota</taxon>
        <taxon>Gammaproteobacteria</taxon>
        <taxon>Oceanospirillales</taxon>
        <taxon>environmental samples</taxon>
    </lineage>
</organism>
<evidence type="ECO:0000256" key="4">
    <source>
        <dbReference type="ARBA" id="ARBA00022741"/>
    </source>
</evidence>
<dbReference type="UniPathway" id="UPA00253">
    <property type="reaction ID" value="UER00334"/>
</dbReference>
<keyword evidence="5 7" id="KW-0067">ATP-binding</keyword>
<feature type="binding site" evidence="7">
    <location>
        <position position="381"/>
    </location>
    <ligand>
        <name>deamido-NAD(+)</name>
        <dbReference type="ChEBI" id="CHEBI:58437"/>
        <note>ligand shared between two neighboring subunits</note>
    </ligand>
</feature>
<dbReference type="SUPFAM" id="SSF56317">
    <property type="entry name" value="Carbon-nitrogen hydrolase"/>
    <property type="match status" value="1"/>
</dbReference>
<dbReference type="InterPro" id="IPR014445">
    <property type="entry name" value="Gln-dep_NAD_synthase"/>
</dbReference>
<dbReference type="PROSITE" id="PS50263">
    <property type="entry name" value="CN_HYDROLASE"/>
    <property type="match status" value="1"/>
</dbReference>
<dbReference type="GO" id="GO:0009435">
    <property type="term" value="P:NAD+ biosynthetic process"/>
    <property type="evidence" value="ECO:0007669"/>
    <property type="project" value="UniProtKB-UniRule"/>
</dbReference>
<evidence type="ECO:0000256" key="1">
    <source>
        <dbReference type="ARBA" id="ARBA00005188"/>
    </source>
</evidence>
<evidence type="ECO:0000256" key="8">
    <source>
        <dbReference type="PIRNR" id="PIRNR006630"/>
    </source>
</evidence>
<dbReference type="InterPro" id="IPR022310">
    <property type="entry name" value="NAD/GMP_synthase"/>
</dbReference>
<evidence type="ECO:0000313" key="11">
    <source>
        <dbReference type="EMBL" id="ADI23709.1"/>
    </source>
</evidence>
<feature type="binding site" evidence="7">
    <location>
        <position position="175"/>
    </location>
    <ligand>
        <name>L-glutamine</name>
        <dbReference type="ChEBI" id="CHEBI:58359"/>
    </ligand>
</feature>
<comment type="caution">
    <text evidence="7">Lacks conserved residue(s) required for the propagation of feature annotation.</text>
</comment>
<dbReference type="GO" id="GO:0005737">
    <property type="term" value="C:cytoplasm"/>
    <property type="evidence" value="ECO:0007669"/>
    <property type="project" value="InterPro"/>
</dbReference>
<proteinExistence type="inferred from homology"/>
<dbReference type="GO" id="GO:0005524">
    <property type="term" value="F:ATP binding"/>
    <property type="evidence" value="ECO:0007669"/>
    <property type="project" value="UniProtKB-UniRule"/>
</dbReference>
<feature type="binding site" evidence="7">
    <location>
        <position position="181"/>
    </location>
    <ligand>
        <name>L-glutamine</name>
        <dbReference type="ChEBI" id="CHEBI:58359"/>
    </ligand>
</feature>
<dbReference type="AlphaFoldDB" id="E7C8D5"/>
<dbReference type="EC" id="6.3.5.1" evidence="7 8"/>
<dbReference type="FunFam" id="3.40.50.620:FF:000106">
    <property type="entry name" value="Glutamine-dependent NAD(+) synthetase"/>
    <property type="match status" value="1"/>
</dbReference>
<dbReference type="HAMAP" id="MF_02090">
    <property type="entry name" value="NadE_glutamine_dep"/>
    <property type="match status" value="1"/>
</dbReference>
<dbReference type="SUPFAM" id="SSF52402">
    <property type="entry name" value="Adenine nucleotide alpha hydrolases-like"/>
    <property type="match status" value="1"/>
</dbReference>
<evidence type="ECO:0000256" key="2">
    <source>
        <dbReference type="ARBA" id="ARBA00007145"/>
    </source>
</evidence>
<dbReference type="PANTHER" id="PTHR23090">
    <property type="entry name" value="NH 3 /GLUTAMINE-DEPENDENT NAD + SYNTHETASE"/>
    <property type="match status" value="1"/>
</dbReference>
<feature type="active site" description="For glutaminase activity" evidence="7">
    <location>
        <position position="113"/>
    </location>
</feature>
<gene>
    <name evidence="7" type="primary">nadE</name>
</gene>
<feature type="domain" description="CN hydrolase" evidence="10">
    <location>
        <begin position="5"/>
        <end position="245"/>
    </location>
</feature>
<feature type="active site" description="Nucleophile; for glutaminase activity" evidence="7">
    <location>
        <position position="149"/>
    </location>
</feature>
<comment type="function">
    <text evidence="7">Catalyzes the ATP-dependent amidation of deamido-NAD to form NAD. Uses L-glutamine as a nitrogen source.</text>
</comment>
<dbReference type="InterPro" id="IPR003010">
    <property type="entry name" value="C-N_Hydrolase"/>
</dbReference>
<dbReference type="CDD" id="cd07570">
    <property type="entry name" value="GAT_Gln-NAD-synth"/>
    <property type="match status" value="1"/>
</dbReference>
<feature type="active site" description="Proton acceptor; for glutaminase activity" evidence="7">
    <location>
        <position position="46"/>
    </location>
</feature>
<feature type="binding site" evidence="7">
    <location>
        <position position="525"/>
    </location>
    <ligand>
        <name>deamido-NAD(+)</name>
        <dbReference type="ChEBI" id="CHEBI:58437"/>
        <note>ligand shared between two neighboring subunits</note>
    </ligand>
</feature>
<evidence type="ECO:0000256" key="9">
    <source>
        <dbReference type="RuleBase" id="RU003811"/>
    </source>
</evidence>
<dbReference type="NCBIfam" id="NF010588">
    <property type="entry name" value="PRK13981.1"/>
    <property type="match status" value="1"/>
</dbReference>
<dbReference type="NCBIfam" id="TIGR00552">
    <property type="entry name" value="nadE"/>
    <property type="match status" value="1"/>
</dbReference>
<keyword evidence="3 7" id="KW-0436">Ligase</keyword>
<comment type="pathway">
    <text evidence="1 7 8">Cofactor biosynthesis; NAD(+) biosynthesis; NAD(+) from deamido-NAD(+) (L-Gln route): step 1/1.</text>
</comment>
<dbReference type="Pfam" id="PF02540">
    <property type="entry name" value="NAD_synthase"/>
    <property type="match status" value="1"/>
</dbReference>
<dbReference type="Gene3D" id="3.40.50.620">
    <property type="entry name" value="HUPs"/>
    <property type="match status" value="1"/>
</dbReference>
<name>E7C8D5_9GAMM</name>
<dbReference type="InterPro" id="IPR036526">
    <property type="entry name" value="C-N_Hydrolase_sf"/>
</dbReference>
<dbReference type="GO" id="GO:0003952">
    <property type="term" value="F:NAD+ synthase (glutamine-hydrolyzing) activity"/>
    <property type="evidence" value="ECO:0007669"/>
    <property type="project" value="UniProtKB-UniRule"/>
</dbReference>
<reference evidence="11" key="1">
    <citation type="submission" date="2010-01" db="EMBL/GenBank/DDBJ databases">
        <title>Genome fragments of uncultured bacteria from the North Pacific subtropical Gyre.</title>
        <authorList>
            <person name="Pham V.D."/>
            <person name="Delong E.F."/>
        </authorList>
    </citation>
    <scope>NUCLEOTIDE SEQUENCE</scope>
</reference>
<comment type="similarity">
    <text evidence="2 7 8">In the C-terminal section; belongs to the NAD synthetase family.</text>
</comment>
<evidence type="ECO:0000256" key="7">
    <source>
        <dbReference type="HAMAP-Rule" id="MF_02090"/>
    </source>
</evidence>
<feature type="binding site" evidence="7">
    <location>
        <position position="119"/>
    </location>
    <ligand>
        <name>L-glutamine</name>
        <dbReference type="ChEBI" id="CHEBI:58359"/>
    </ligand>
</feature>
<evidence type="ECO:0000256" key="5">
    <source>
        <dbReference type="ARBA" id="ARBA00022840"/>
    </source>
</evidence>
<dbReference type="InterPro" id="IPR003694">
    <property type="entry name" value="NAD_synthase"/>
</dbReference>